<dbReference type="AlphaFoldDB" id="A0A0F9WX36"/>
<gene>
    <name evidence="1" type="ORF">LCGC14_0225450</name>
</gene>
<name>A0A0F9WX36_9ZZZZ</name>
<protein>
    <submittedName>
        <fullName evidence="1">Uncharacterized protein</fullName>
    </submittedName>
</protein>
<organism evidence="1">
    <name type="scientific">marine sediment metagenome</name>
    <dbReference type="NCBI Taxonomy" id="412755"/>
    <lineage>
        <taxon>unclassified sequences</taxon>
        <taxon>metagenomes</taxon>
        <taxon>ecological metagenomes</taxon>
    </lineage>
</organism>
<proteinExistence type="predicted"/>
<comment type="caution">
    <text evidence="1">The sequence shown here is derived from an EMBL/GenBank/DDBJ whole genome shotgun (WGS) entry which is preliminary data.</text>
</comment>
<evidence type="ECO:0000313" key="1">
    <source>
        <dbReference type="EMBL" id="KKN90961.1"/>
    </source>
</evidence>
<dbReference type="EMBL" id="LAZR01000107">
    <property type="protein sequence ID" value="KKN90961.1"/>
    <property type="molecule type" value="Genomic_DNA"/>
</dbReference>
<reference evidence="1" key="1">
    <citation type="journal article" date="2015" name="Nature">
        <title>Complex archaea that bridge the gap between prokaryotes and eukaryotes.</title>
        <authorList>
            <person name="Spang A."/>
            <person name="Saw J.H."/>
            <person name="Jorgensen S.L."/>
            <person name="Zaremba-Niedzwiedzka K."/>
            <person name="Martijn J."/>
            <person name="Lind A.E."/>
            <person name="van Eijk R."/>
            <person name="Schleper C."/>
            <person name="Guy L."/>
            <person name="Ettema T.J."/>
        </authorList>
    </citation>
    <scope>NUCLEOTIDE SEQUENCE</scope>
</reference>
<sequence>MEVIHLYTDAGHGWAKVLISRLKELGIEKNISQYSYMKDKFAYLEEDCDLSTYCDKLKELGISFQFIEEEYVDKSIIRSYRHFGI</sequence>
<accession>A0A0F9WX36</accession>